<protein>
    <submittedName>
        <fullName evidence="1">Uncharacterized protein</fullName>
    </submittedName>
</protein>
<accession>A0ABV2LPQ8</accession>
<dbReference type="EMBL" id="JBEPMO010000001">
    <property type="protein sequence ID" value="MET3730560.1"/>
    <property type="molecule type" value="Genomic_DNA"/>
</dbReference>
<sequence length="158" mass="19116">MEVYRFYSRYNDDFIIYKEKLPVLKAKRKKGWFFNTNVKIFTIDDEKLILEYDYFEFLVVKVKIVFQDLPVQITVKRKNLFSYSLRVDDVEIFNRFSNNFFSKKFGKTYLNKNEVASISRKVLSLHNEFELKLESFTQYEMYCIIMLLIDLTAIEIQG</sequence>
<gene>
    <name evidence="1" type="ORF">ABID46_000112</name>
</gene>
<dbReference type="Proteomes" id="UP001549146">
    <property type="component" value="Unassembled WGS sequence"/>
</dbReference>
<dbReference type="RefSeq" id="WP_354505624.1">
    <property type="nucleotide sequence ID" value="NZ_JBEPMO010000001.1"/>
</dbReference>
<keyword evidence="2" id="KW-1185">Reference proteome</keyword>
<comment type="caution">
    <text evidence="1">The sequence shown here is derived from an EMBL/GenBank/DDBJ whole genome shotgun (WGS) entry which is preliminary data.</text>
</comment>
<organism evidence="1 2">
    <name type="scientific">Moheibacter stercoris</name>
    <dbReference type="NCBI Taxonomy" id="1628251"/>
    <lineage>
        <taxon>Bacteria</taxon>
        <taxon>Pseudomonadati</taxon>
        <taxon>Bacteroidota</taxon>
        <taxon>Flavobacteriia</taxon>
        <taxon>Flavobacteriales</taxon>
        <taxon>Weeksellaceae</taxon>
        <taxon>Moheibacter</taxon>
    </lineage>
</organism>
<proteinExistence type="predicted"/>
<reference evidence="1 2" key="1">
    <citation type="submission" date="2024-06" db="EMBL/GenBank/DDBJ databases">
        <title>Genomic Encyclopedia of Type Strains, Phase IV (KMG-IV): sequencing the most valuable type-strain genomes for metagenomic binning, comparative biology and taxonomic classification.</title>
        <authorList>
            <person name="Goeker M."/>
        </authorList>
    </citation>
    <scope>NUCLEOTIDE SEQUENCE [LARGE SCALE GENOMIC DNA]</scope>
    <source>
        <strain evidence="1 2">DSM 29388</strain>
    </source>
</reference>
<evidence type="ECO:0000313" key="1">
    <source>
        <dbReference type="EMBL" id="MET3730560.1"/>
    </source>
</evidence>
<evidence type="ECO:0000313" key="2">
    <source>
        <dbReference type="Proteomes" id="UP001549146"/>
    </source>
</evidence>
<name>A0ABV2LPQ8_9FLAO</name>